<reference evidence="5 6" key="1">
    <citation type="submission" date="2018-06" db="EMBL/GenBank/DDBJ databases">
        <authorList>
            <consortium name="Pathogen Informatics"/>
            <person name="Doyle S."/>
        </authorList>
    </citation>
    <scope>NUCLEOTIDE SEQUENCE [LARGE SCALE GENOMIC DNA]</scope>
    <source>
        <strain evidence="5 6">NCTC10684</strain>
    </source>
</reference>
<keyword evidence="1" id="KW-0805">Transcription regulation</keyword>
<evidence type="ECO:0000313" key="5">
    <source>
        <dbReference type="EMBL" id="SUU91203.1"/>
    </source>
</evidence>
<keyword evidence="2" id="KW-0238">DNA-binding</keyword>
<dbReference type="PANTHER" id="PTHR33204:SF18">
    <property type="entry name" value="TRANSCRIPTIONAL REGULATORY PROTEIN"/>
    <property type="match status" value="1"/>
</dbReference>
<dbReference type="InterPro" id="IPR036388">
    <property type="entry name" value="WH-like_DNA-bd_sf"/>
</dbReference>
<dbReference type="PANTHER" id="PTHR33204">
    <property type="entry name" value="TRANSCRIPTIONAL REGULATOR, MARR FAMILY"/>
    <property type="match status" value="1"/>
</dbReference>
<evidence type="ECO:0000256" key="2">
    <source>
        <dbReference type="ARBA" id="ARBA00023125"/>
    </source>
</evidence>
<evidence type="ECO:0000259" key="4">
    <source>
        <dbReference type="PROSITE" id="PS51118"/>
    </source>
</evidence>
<evidence type="ECO:0000256" key="1">
    <source>
        <dbReference type="ARBA" id="ARBA00023015"/>
    </source>
</evidence>
<proteinExistence type="predicted"/>
<dbReference type="InterPro" id="IPR036390">
    <property type="entry name" value="WH_DNA-bd_sf"/>
</dbReference>
<dbReference type="InterPro" id="IPR002577">
    <property type="entry name" value="HTH_HxlR"/>
</dbReference>
<dbReference type="EMBL" id="UFSM01000001">
    <property type="protein sequence ID" value="SUU91203.1"/>
    <property type="molecule type" value="Genomic_DNA"/>
</dbReference>
<protein>
    <submittedName>
        <fullName evidence="5">Uncharacterized HTH-type transcriptional regulator yybR</fullName>
    </submittedName>
</protein>
<dbReference type="Gene3D" id="1.10.10.10">
    <property type="entry name" value="Winged helix-like DNA-binding domain superfamily/Winged helix DNA-binding domain"/>
    <property type="match status" value="1"/>
</dbReference>
<evidence type="ECO:0000256" key="3">
    <source>
        <dbReference type="ARBA" id="ARBA00023163"/>
    </source>
</evidence>
<keyword evidence="3" id="KW-0804">Transcription</keyword>
<dbReference type="AlphaFoldDB" id="A0A380WQJ0"/>
<accession>A0A380WQJ0</accession>
<dbReference type="Proteomes" id="UP000254701">
    <property type="component" value="Unassembled WGS sequence"/>
</dbReference>
<sequence length="130" mass="14200">MTQFRSGCPIASALDIIGDKWSLVIVRAMVMGATSYSDLLSTPEKISTNILAERLRRLEDAGLIRQSLPRQGSIRGAYALTARGAALIPVVQELARWGESQLPDRWTPPDRFYAARPGDFDVRDGGAVAN</sequence>
<organism evidence="5 6">
    <name type="scientific">Aminobacter aminovorans</name>
    <name type="common">Chelatobacter heintzii</name>
    <dbReference type="NCBI Taxonomy" id="83263"/>
    <lineage>
        <taxon>Bacteria</taxon>
        <taxon>Pseudomonadati</taxon>
        <taxon>Pseudomonadota</taxon>
        <taxon>Alphaproteobacteria</taxon>
        <taxon>Hyphomicrobiales</taxon>
        <taxon>Phyllobacteriaceae</taxon>
        <taxon>Aminobacter</taxon>
    </lineage>
</organism>
<dbReference type="PROSITE" id="PS51118">
    <property type="entry name" value="HTH_HXLR"/>
    <property type="match status" value="1"/>
</dbReference>
<dbReference type="GO" id="GO:0003677">
    <property type="term" value="F:DNA binding"/>
    <property type="evidence" value="ECO:0007669"/>
    <property type="project" value="UniProtKB-KW"/>
</dbReference>
<feature type="domain" description="HTH hxlR-type" evidence="4">
    <location>
        <begin position="8"/>
        <end position="106"/>
    </location>
</feature>
<evidence type="ECO:0000313" key="6">
    <source>
        <dbReference type="Proteomes" id="UP000254701"/>
    </source>
</evidence>
<dbReference type="RefSeq" id="WP_115733113.1">
    <property type="nucleotide sequence ID" value="NZ_BAAAVY010000037.1"/>
</dbReference>
<name>A0A380WQJ0_AMIAI</name>
<dbReference type="SUPFAM" id="SSF46785">
    <property type="entry name" value="Winged helix' DNA-binding domain"/>
    <property type="match status" value="1"/>
</dbReference>
<gene>
    <name evidence="5" type="primary">yybR_8</name>
    <name evidence="5" type="ORF">NCTC10684_04466</name>
</gene>
<dbReference type="Pfam" id="PF01638">
    <property type="entry name" value="HxlR"/>
    <property type="match status" value="1"/>
</dbReference>
<dbReference type="OrthoDB" id="9782219at2"/>